<organism evidence="2">
    <name type="scientific">viral metagenome</name>
    <dbReference type="NCBI Taxonomy" id="1070528"/>
    <lineage>
        <taxon>unclassified sequences</taxon>
        <taxon>metagenomes</taxon>
        <taxon>organismal metagenomes</taxon>
    </lineage>
</organism>
<accession>A0A6C0CR33</accession>
<dbReference type="PANTHER" id="PTHR43630">
    <property type="entry name" value="POLY-BETA-1,6-N-ACETYL-D-GLUCOSAMINE SYNTHASE"/>
    <property type="match status" value="1"/>
</dbReference>
<feature type="domain" description="Glycosyltransferase 2-like" evidence="1">
    <location>
        <begin position="9"/>
        <end position="110"/>
    </location>
</feature>
<sequence>MSKHYNLTLCMIVKNESKNIEETLVNIVDNFNIDYWVISDTGSTDNTIDIITKTFQKLSIPGRFHNKDWKDFSTNRNYVIEEAENISNYLLFFDADDKVHGNFNLPELKEDCYMLKFGPSFIWHRIFIVKTNNKWRYKGILHEYITCDNPSFSRMTITGSYYIVPGTHGCRSKDPNKYFNDGLVFEKAIIEGNTSKELVARYTYYCAQSYKDARRMDRAIEFYKKTIELDGWVQEKYIACKVLGDYYKKQDLKKAISYYTKSRTFDPTRVDCIMELANMFSDEKLKLNILTSIPSHSVADPKSENYLFIDMLTHNVYYFNTVIILAYKMGEIKIVCDYLTEQLKRFKTLPEPHLKSALNNVNLCLSNHIHDGLLDLFSQANRILFSNTVNYPNTIGLHYLGREKLYDIVCKRTSLPFSAYSFNASKSLVVLFSANNASDFKNTFFSFIKCYEDHNYVEDYFVICDIKTRGNILKMFPELSFIKHAPSKENIAIHSYSYSIHLDCKYYFCHKEKYTNAFVSKLSNSESSKVLLSNKSSNNYFEVNHTRYPNKSISLSFNIISDYKNNNELIELDISNINLS</sequence>
<dbReference type="PANTHER" id="PTHR43630:SF2">
    <property type="entry name" value="GLYCOSYLTRANSFERASE"/>
    <property type="match status" value="1"/>
</dbReference>
<dbReference type="Pfam" id="PF00535">
    <property type="entry name" value="Glycos_transf_2"/>
    <property type="match status" value="1"/>
</dbReference>
<dbReference type="SUPFAM" id="SSF53448">
    <property type="entry name" value="Nucleotide-diphospho-sugar transferases"/>
    <property type="match status" value="1"/>
</dbReference>
<dbReference type="AlphaFoldDB" id="A0A6C0CR33"/>
<dbReference type="InterPro" id="IPR029044">
    <property type="entry name" value="Nucleotide-diphossugar_trans"/>
</dbReference>
<dbReference type="SUPFAM" id="SSF81901">
    <property type="entry name" value="HCP-like"/>
    <property type="match status" value="1"/>
</dbReference>
<dbReference type="Gene3D" id="3.90.550.10">
    <property type="entry name" value="Spore Coat Polysaccharide Biosynthesis Protein SpsA, Chain A"/>
    <property type="match status" value="1"/>
</dbReference>
<evidence type="ECO:0000313" key="2">
    <source>
        <dbReference type="EMBL" id="QHT06602.1"/>
    </source>
</evidence>
<proteinExistence type="predicted"/>
<protein>
    <recommendedName>
        <fullName evidence="1">Glycosyltransferase 2-like domain-containing protein</fullName>
    </recommendedName>
</protein>
<name>A0A6C0CR33_9ZZZZ</name>
<reference evidence="2" key="1">
    <citation type="journal article" date="2020" name="Nature">
        <title>Giant virus diversity and host interactions through global metagenomics.</title>
        <authorList>
            <person name="Schulz F."/>
            <person name="Roux S."/>
            <person name="Paez-Espino D."/>
            <person name="Jungbluth S."/>
            <person name="Walsh D.A."/>
            <person name="Denef V.J."/>
            <person name="McMahon K.D."/>
            <person name="Konstantinidis K.T."/>
            <person name="Eloe-Fadrosh E.A."/>
            <person name="Kyrpides N.C."/>
            <person name="Woyke T."/>
        </authorList>
    </citation>
    <scope>NUCLEOTIDE SEQUENCE</scope>
    <source>
        <strain evidence="2">GVMAG-M-3300021425-30</strain>
    </source>
</reference>
<dbReference type="InterPro" id="IPR001173">
    <property type="entry name" value="Glyco_trans_2-like"/>
</dbReference>
<evidence type="ECO:0000259" key="1">
    <source>
        <dbReference type="Pfam" id="PF00535"/>
    </source>
</evidence>
<dbReference type="Gene3D" id="1.25.40.10">
    <property type="entry name" value="Tetratricopeptide repeat domain"/>
    <property type="match status" value="1"/>
</dbReference>
<dbReference type="InterPro" id="IPR011990">
    <property type="entry name" value="TPR-like_helical_dom_sf"/>
</dbReference>
<dbReference type="EMBL" id="MN739471">
    <property type="protein sequence ID" value="QHT06602.1"/>
    <property type="molecule type" value="Genomic_DNA"/>
</dbReference>